<dbReference type="AlphaFoldDB" id="A0A432ZZE5"/>
<keyword evidence="2" id="KW-1185">Reference proteome</keyword>
<organism evidence="1 2">
    <name type="scientific">Jimgerdemannia flammicorona</name>
    <dbReference type="NCBI Taxonomy" id="994334"/>
    <lineage>
        <taxon>Eukaryota</taxon>
        <taxon>Fungi</taxon>
        <taxon>Fungi incertae sedis</taxon>
        <taxon>Mucoromycota</taxon>
        <taxon>Mucoromycotina</taxon>
        <taxon>Endogonomycetes</taxon>
        <taxon>Endogonales</taxon>
        <taxon>Endogonaceae</taxon>
        <taxon>Jimgerdemannia</taxon>
    </lineage>
</organism>
<accession>A0A432ZZE5</accession>
<evidence type="ECO:0000313" key="2">
    <source>
        <dbReference type="Proteomes" id="UP000268093"/>
    </source>
</evidence>
<comment type="caution">
    <text evidence="1">The sequence shown here is derived from an EMBL/GenBank/DDBJ whole genome shotgun (WGS) entry which is preliminary data.</text>
</comment>
<protein>
    <submittedName>
        <fullName evidence="1">Uncharacterized protein</fullName>
    </submittedName>
</protein>
<gene>
    <name evidence="1" type="ORF">BC936DRAFT_143102</name>
</gene>
<reference evidence="1 2" key="1">
    <citation type="journal article" date="2018" name="New Phytol.">
        <title>Phylogenomics of Endogonaceae and evolution of mycorrhizas within Mucoromycota.</title>
        <authorList>
            <person name="Chang Y."/>
            <person name="Desiro A."/>
            <person name="Na H."/>
            <person name="Sandor L."/>
            <person name="Lipzen A."/>
            <person name="Clum A."/>
            <person name="Barry K."/>
            <person name="Grigoriev I.V."/>
            <person name="Martin F.M."/>
            <person name="Stajich J.E."/>
            <person name="Smith M.E."/>
            <person name="Bonito G."/>
            <person name="Spatafora J.W."/>
        </authorList>
    </citation>
    <scope>NUCLEOTIDE SEQUENCE [LARGE SCALE GENOMIC DNA]</scope>
    <source>
        <strain evidence="1 2">GMNB39</strain>
    </source>
</reference>
<sequence>MPSPLPSRRTEWARRCVLTYLPLPQVPHTTKMIEKYGQLESQQFILRAWTPKDWKVLFIRLWLP</sequence>
<dbReference type="EMBL" id="RBNI01025311">
    <property type="protein sequence ID" value="RUO95844.1"/>
    <property type="molecule type" value="Genomic_DNA"/>
</dbReference>
<proteinExistence type="predicted"/>
<name>A0A432ZZE5_9FUNG</name>
<dbReference type="Proteomes" id="UP000268093">
    <property type="component" value="Unassembled WGS sequence"/>
</dbReference>
<evidence type="ECO:0000313" key="1">
    <source>
        <dbReference type="EMBL" id="RUO95844.1"/>
    </source>
</evidence>